<dbReference type="Gene3D" id="3.40.50.2300">
    <property type="match status" value="1"/>
</dbReference>
<evidence type="ECO:0000256" key="1">
    <source>
        <dbReference type="ARBA" id="ARBA00022553"/>
    </source>
</evidence>
<dbReference type="Pfam" id="PF00072">
    <property type="entry name" value="Response_reg"/>
    <property type="match status" value="1"/>
</dbReference>
<evidence type="ECO:0000313" key="4">
    <source>
        <dbReference type="EMBL" id="MDR7211657.1"/>
    </source>
</evidence>
<dbReference type="RefSeq" id="WP_310283015.1">
    <property type="nucleotide sequence ID" value="NZ_JAVDWQ010000014.1"/>
</dbReference>
<dbReference type="EMBL" id="JAVDWQ010000014">
    <property type="protein sequence ID" value="MDR7211657.1"/>
    <property type="molecule type" value="Genomic_DNA"/>
</dbReference>
<feature type="domain" description="Response regulatory" evidence="3">
    <location>
        <begin position="5"/>
        <end position="124"/>
    </location>
</feature>
<feature type="modified residue" description="4-aspartylphosphate" evidence="2">
    <location>
        <position position="57"/>
    </location>
</feature>
<dbReference type="InterPro" id="IPR001789">
    <property type="entry name" value="Sig_transdc_resp-reg_receiver"/>
</dbReference>
<keyword evidence="5" id="KW-1185">Reference proteome</keyword>
<dbReference type="Proteomes" id="UP001269081">
    <property type="component" value="Unassembled WGS sequence"/>
</dbReference>
<keyword evidence="1 2" id="KW-0597">Phosphoprotein</keyword>
<accession>A0ABU1YBN6</accession>
<dbReference type="InterPro" id="IPR050595">
    <property type="entry name" value="Bact_response_regulator"/>
</dbReference>
<proteinExistence type="predicted"/>
<dbReference type="InterPro" id="IPR011006">
    <property type="entry name" value="CheY-like_superfamily"/>
</dbReference>
<dbReference type="PROSITE" id="PS50110">
    <property type="entry name" value="RESPONSE_REGULATORY"/>
    <property type="match status" value="1"/>
</dbReference>
<organism evidence="4 5">
    <name type="scientific">Flavobacterium piscis</name>
    <dbReference type="NCBI Taxonomy" id="1114874"/>
    <lineage>
        <taxon>Bacteria</taxon>
        <taxon>Pseudomonadati</taxon>
        <taxon>Bacteroidota</taxon>
        <taxon>Flavobacteriia</taxon>
        <taxon>Flavobacteriales</taxon>
        <taxon>Flavobacteriaceae</taxon>
        <taxon>Flavobacterium</taxon>
    </lineage>
</organism>
<sequence>MTYKNILQIDDDTDDCELFLEALQAISSALYTSINDPVDALRKLIHKEISPDVIFLDLNMPVMSGMEFLTEIKKNDIIKNIPVIIFSTSQFDEIKRQAKNNGAHDFISKPSDFNELKKILSLYIS</sequence>
<name>A0ABU1YBN6_9FLAO</name>
<evidence type="ECO:0000313" key="5">
    <source>
        <dbReference type="Proteomes" id="UP001269081"/>
    </source>
</evidence>
<protein>
    <submittedName>
        <fullName evidence="4">CheY-like chemotaxis protein</fullName>
    </submittedName>
</protein>
<dbReference type="PANTHER" id="PTHR44591:SF23">
    <property type="entry name" value="CHEY SUBFAMILY"/>
    <property type="match status" value="1"/>
</dbReference>
<gene>
    <name evidence="4" type="ORF">J2W48_003614</name>
</gene>
<evidence type="ECO:0000256" key="2">
    <source>
        <dbReference type="PROSITE-ProRule" id="PRU00169"/>
    </source>
</evidence>
<dbReference type="PANTHER" id="PTHR44591">
    <property type="entry name" value="STRESS RESPONSE REGULATOR PROTEIN 1"/>
    <property type="match status" value="1"/>
</dbReference>
<dbReference type="SMART" id="SM00448">
    <property type="entry name" value="REC"/>
    <property type="match status" value="1"/>
</dbReference>
<dbReference type="SUPFAM" id="SSF52172">
    <property type="entry name" value="CheY-like"/>
    <property type="match status" value="1"/>
</dbReference>
<reference evidence="4 5" key="1">
    <citation type="submission" date="2023-07" db="EMBL/GenBank/DDBJ databases">
        <title>Sorghum-associated microbial communities from plants grown in Nebraska, USA.</title>
        <authorList>
            <person name="Schachtman D."/>
        </authorList>
    </citation>
    <scope>NUCLEOTIDE SEQUENCE [LARGE SCALE GENOMIC DNA]</scope>
    <source>
        <strain evidence="4 5">4129</strain>
    </source>
</reference>
<comment type="caution">
    <text evidence="4">The sequence shown here is derived from an EMBL/GenBank/DDBJ whole genome shotgun (WGS) entry which is preliminary data.</text>
</comment>
<evidence type="ECO:0000259" key="3">
    <source>
        <dbReference type="PROSITE" id="PS50110"/>
    </source>
</evidence>